<dbReference type="GO" id="GO:0004155">
    <property type="term" value="F:6,7-dihydropteridine reductase activity"/>
    <property type="evidence" value="ECO:0007669"/>
    <property type="project" value="UniProtKB-EC"/>
</dbReference>
<dbReference type="SUPFAM" id="SSF51735">
    <property type="entry name" value="NAD(P)-binding Rossmann-fold domains"/>
    <property type="match status" value="1"/>
</dbReference>
<dbReference type="GO" id="GO:0042246">
    <property type="term" value="P:tissue regeneration"/>
    <property type="evidence" value="ECO:0007669"/>
    <property type="project" value="InterPro"/>
</dbReference>
<evidence type="ECO:0000256" key="5">
    <source>
        <dbReference type="ARBA" id="ARBA00022692"/>
    </source>
</evidence>
<evidence type="ECO:0000256" key="10">
    <source>
        <dbReference type="ARBA" id="ARBA00023007"/>
    </source>
</evidence>
<dbReference type="Pfam" id="PF00106">
    <property type="entry name" value="adh_short"/>
    <property type="match status" value="1"/>
</dbReference>
<reference evidence="21 22" key="1">
    <citation type="submission" date="2020-04" db="EMBL/GenBank/DDBJ databases">
        <authorList>
            <person name="Wallbank WR R."/>
            <person name="Pardo Diaz C."/>
            <person name="Kozak K."/>
            <person name="Martin S."/>
            <person name="Jiggins C."/>
            <person name="Moest M."/>
            <person name="Warren A I."/>
            <person name="Byers J.R.P. K."/>
            <person name="Montejo-Kovacevich G."/>
            <person name="Yen C E."/>
        </authorList>
    </citation>
    <scope>NUCLEOTIDE SEQUENCE [LARGE SCALE GENOMIC DNA]</scope>
</reference>
<keyword evidence="5 20" id="KW-0812">Transmembrane</keyword>
<evidence type="ECO:0000256" key="13">
    <source>
        <dbReference type="ARBA" id="ARBA00039153"/>
    </source>
</evidence>
<feature type="compositionally biased region" description="Basic and acidic residues" evidence="19">
    <location>
        <begin position="1"/>
        <end position="15"/>
    </location>
</feature>
<dbReference type="OrthoDB" id="1204at2759"/>
<gene>
    <name evidence="21" type="ORF">APLA_LOCUS9001</name>
</gene>
<evidence type="ECO:0000256" key="15">
    <source>
        <dbReference type="ARBA" id="ARBA00041348"/>
    </source>
</evidence>
<comment type="subunit">
    <text evidence="4">Homodimer.</text>
</comment>
<dbReference type="EC" id="1.5.1.34" evidence="13"/>
<evidence type="ECO:0000256" key="9">
    <source>
        <dbReference type="ARBA" id="ARBA00023002"/>
    </source>
</evidence>
<dbReference type="GO" id="GO:0006559">
    <property type="term" value="P:L-phenylalanine catabolic process"/>
    <property type="evidence" value="ECO:0007669"/>
    <property type="project" value="TreeGrafter"/>
</dbReference>
<dbReference type="Proteomes" id="UP000494106">
    <property type="component" value="Unassembled WGS sequence"/>
</dbReference>
<keyword evidence="11 20" id="KW-0472">Membrane</keyword>
<keyword evidence="22" id="KW-1185">Reference proteome</keyword>
<comment type="similarity">
    <text evidence="3">Belongs to the ninjurin family.</text>
</comment>
<evidence type="ECO:0000256" key="6">
    <source>
        <dbReference type="ARBA" id="ARBA00022857"/>
    </source>
</evidence>
<evidence type="ECO:0000256" key="19">
    <source>
        <dbReference type="SAM" id="MobiDB-lite"/>
    </source>
</evidence>
<comment type="catalytic activity">
    <reaction evidence="17">
        <text>5,6,7,8-tetrahydropteridine + NADP(+) = 6,7-dihydropteridine + NADPH + H(+)</text>
        <dbReference type="Rhea" id="RHEA:17865"/>
        <dbReference type="ChEBI" id="CHEBI:15378"/>
        <dbReference type="ChEBI" id="CHEBI:28889"/>
        <dbReference type="ChEBI" id="CHEBI:30156"/>
        <dbReference type="ChEBI" id="CHEBI:57783"/>
        <dbReference type="ChEBI" id="CHEBI:58349"/>
        <dbReference type="EC" id="1.5.1.34"/>
    </reaction>
    <physiologicalReaction direction="right-to-left" evidence="17">
        <dbReference type="Rhea" id="RHEA:17867"/>
    </physiologicalReaction>
</comment>
<evidence type="ECO:0000256" key="11">
    <source>
        <dbReference type="ARBA" id="ARBA00023136"/>
    </source>
</evidence>
<evidence type="ECO:0000256" key="2">
    <source>
        <dbReference type="ARBA" id="ARBA00006484"/>
    </source>
</evidence>
<dbReference type="InterPro" id="IPR007007">
    <property type="entry name" value="Ninjurin"/>
</dbReference>
<dbReference type="Pfam" id="PF04923">
    <property type="entry name" value="Ninjurin"/>
    <property type="match status" value="1"/>
</dbReference>
<keyword evidence="8 20" id="KW-1133">Transmembrane helix</keyword>
<dbReference type="Gene3D" id="3.40.50.720">
    <property type="entry name" value="NAD(P)-binding Rossmann-like Domain"/>
    <property type="match status" value="1"/>
</dbReference>
<dbReference type="PANTHER" id="PTHR15104">
    <property type="entry name" value="DIHYDROPTERIDINE REDUCTASE"/>
    <property type="match status" value="1"/>
</dbReference>
<name>A0A8S1A7D9_ARCPL</name>
<proteinExistence type="inferred from homology"/>
<dbReference type="CDD" id="cd05334">
    <property type="entry name" value="DHPR_SDR_c_like"/>
    <property type="match status" value="1"/>
</dbReference>
<dbReference type="FunFam" id="3.40.50.720:FF:000157">
    <property type="entry name" value="Quinoid dihydropteridine reductase"/>
    <property type="match status" value="1"/>
</dbReference>
<evidence type="ECO:0000256" key="12">
    <source>
        <dbReference type="ARBA" id="ARBA00037099"/>
    </source>
</evidence>
<evidence type="ECO:0000313" key="21">
    <source>
        <dbReference type="EMBL" id="CAB3242367.1"/>
    </source>
</evidence>
<dbReference type="InterPro" id="IPR036291">
    <property type="entry name" value="NAD(P)-bd_dom_sf"/>
</dbReference>
<dbReference type="GO" id="GO:0007155">
    <property type="term" value="P:cell adhesion"/>
    <property type="evidence" value="ECO:0007669"/>
    <property type="project" value="UniProtKB-KW"/>
</dbReference>
<feature type="transmembrane region" description="Helical" evidence="20">
    <location>
        <begin position="87"/>
        <end position="116"/>
    </location>
</feature>
<evidence type="ECO:0000256" key="7">
    <source>
        <dbReference type="ARBA" id="ARBA00022889"/>
    </source>
</evidence>
<dbReference type="InterPro" id="IPR020904">
    <property type="entry name" value="Sc_DH/Rdtase_CS"/>
</dbReference>
<comment type="function">
    <text evidence="12">Catalyzes the conversion of quinonoid dihydrobiopterin into tetrahydrobiopterin.</text>
</comment>
<evidence type="ECO:0000256" key="16">
    <source>
        <dbReference type="ARBA" id="ARBA00042518"/>
    </source>
</evidence>
<evidence type="ECO:0000256" key="20">
    <source>
        <dbReference type="SAM" id="Phobius"/>
    </source>
</evidence>
<dbReference type="AlphaFoldDB" id="A0A8S1A7D9"/>
<dbReference type="GO" id="GO:0016020">
    <property type="term" value="C:membrane"/>
    <property type="evidence" value="ECO:0007669"/>
    <property type="project" value="UniProtKB-SubCell"/>
</dbReference>
<dbReference type="InterPro" id="IPR002347">
    <property type="entry name" value="SDR_fam"/>
</dbReference>
<dbReference type="GO" id="GO:0070404">
    <property type="term" value="F:NADH binding"/>
    <property type="evidence" value="ECO:0007669"/>
    <property type="project" value="TreeGrafter"/>
</dbReference>
<protein>
    <recommendedName>
        <fullName evidence="14">Dihydropteridine reductase</fullName>
        <ecNumber evidence="13">1.5.1.34</ecNumber>
    </recommendedName>
    <alternativeName>
        <fullName evidence="16">HDHPR</fullName>
    </alternativeName>
    <alternativeName>
        <fullName evidence="15">Quinoid dihydropteridine reductase</fullName>
    </alternativeName>
</protein>
<keyword evidence="9" id="KW-0560">Oxidoreductase</keyword>
<dbReference type="GO" id="GO:0006729">
    <property type="term" value="P:tetrahydrobiopterin biosynthetic process"/>
    <property type="evidence" value="ECO:0007669"/>
    <property type="project" value="UniProtKB-KW"/>
</dbReference>
<keyword evidence="7" id="KW-0130">Cell adhesion</keyword>
<evidence type="ECO:0000256" key="17">
    <source>
        <dbReference type="ARBA" id="ARBA00047429"/>
    </source>
</evidence>
<keyword evidence="6" id="KW-0521">NADP</keyword>
<evidence type="ECO:0000256" key="18">
    <source>
        <dbReference type="ARBA" id="ARBA00047536"/>
    </source>
</evidence>
<dbReference type="EMBL" id="CADEBC010000513">
    <property type="protein sequence ID" value="CAB3242367.1"/>
    <property type="molecule type" value="Genomic_DNA"/>
</dbReference>
<evidence type="ECO:0000256" key="1">
    <source>
        <dbReference type="ARBA" id="ARBA00004141"/>
    </source>
</evidence>
<evidence type="ECO:0000256" key="8">
    <source>
        <dbReference type="ARBA" id="ARBA00022989"/>
    </source>
</evidence>
<dbReference type="GO" id="GO:0005737">
    <property type="term" value="C:cytoplasm"/>
    <property type="evidence" value="ECO:0007669"/>
    <property type="project" value="TreeGrafter"/>
</dbReference>
<dbReference type="GO" id="GO:0070402">
    <property type="term" value="F:NADPH binding"/>
    <property type="evidence" value="ECO:0007669"/>
    <property type="project" value="TreeGrafter"/>
</dbReference>
<comment type="subcellular location">
    <subcellularLocation>
        <location evidence="1">Membrane</location>
        <topology evidence="1">Multi-pass membrane protein</topology>
    </subcellularLocation>
</comment>
<dbReference type="PANTHER" id="PTHR15104:SF0">
    <property type="entry name" value="DIHYDROPTERIDINE REDUCTASE"/>
    <property type="match status" value="1"/>
</dbReference>
<comment type="catalytic activity">
    <reaction evidence="18">
        <text>5,6,7,8-tetrahydropteridine + NAD(+) = 6,7-dihydropteridine + NADH + H(+)</text>
        <dbReference type="Rhea" id="RHEA:17869"/>
        <dbReference type="ChEBI" id="CHEBI:15378"/>
        <dbReference type="ChEBI" id="CHEBI:28889"/>
        <dbReference type="ChEBI" id="CHEBI:30156"/>
        <dbReference type="ChEBI" id="CHEBI:57540"/>
        <dbReference type="ChEBI" id="CHEBI:57945"/>
        <dbReference type="EC" id="1.5.1.34"/>
    </reaction>
    <physiologicalReaction direction="right-to-left" evidence="18">
        <dbReference type="Rhea" id="RHEA:17871"/>
    </physiologicalReaction>
</comment>
<evidence type="ECO:0000256" key="4">
    <source>
        <dbReference type="ARBA" id="ARBA00011738"/>
    </source>
</evidence>
<keyword evidence="10" id="KW-0783">Tetrahydrobiopterin biosynthesis</keyword>
<evidence type="ECO:0000256" key="3">
    <source>
        <dbReference type="ARBA" id="ARBA00008141"/>
    </source>
</evidence>
<organism evidence="21 22">
    <name type="scientific">Arctia plantaginis</name>
    <name type="common">Wood tiger moth</name>
    <name type="synonym">Phalaena plantaginis</name>
    <dbReference type="NCBI Taxonomy" id="874455"/>
    <lineage>
        <taxon>Eukaryota</taxon>
        <taxon>Metazoa</taxon>
        <taxon>Ecdysozoa</taxon>
        <taxon>Arthropoda</taxon>
        <taxon>Hexapoda</taxon>
        <taxon>Insecta</taxon>
        <taxon>Pterygota</taxon>
        <taxon>Neoptera</taxon>
        <taxon>Endopterygota</taxon>
        <taxon>Lepidoptera</taxon>
        <taxon>Glossata</taxon>
        <taxon>Ditrysia</taxon>
        <taxon>Noctuoidea</taxon>
        <taxon>Erebidae</taxon>
        <taxon>Arctiinae</taxon>
        <taxon>Arctia</taxon>
    </lineage>
</organism>
<feature type="region of interest" description="Disordered" evidence="19">
    <location>
        <begin position="1"/>
        <end position="26"/>
    </location>
</feature>
<evidence type="ECO:0000313" key="22">
    <source>
        <dbReference type="Proteomes" id="UP000494106"/>
    </source>
</evidence>
<accession>A0A8S1A7D9</accession>
<dbReference type="PROSITE" id="PS00061">
    <property type="entry name" value="ADH_SHORT"/>
    <property type="match status" value="1"/>
</dbReference>
<comment type="caution">
    <text evidence="21">The sequence shown here is derived from an EMBL/GenBank/DDBJ whole genome shotgun (WGS) entry which is preliminary data.</text>
</comment>
<sequence>MEEGSKEKFEIKNGSDQEESEDTKEEVYKGQDAVTDIVCDEIQLKVLDANRYATKKTVAQGMLDIALLTSNASQLKYVLQVGPKHEFYTLLVVLISISIVLQVASAVVAVILSAIFNINHQPDHRKAELLNNLVATAPRESKDVKMASGRIVVYGGRGALGAACVNHFKSANWWVANIDLSVNESADVNITVPKDASWVQQEEHVVNELANALQGQKVNAVICVAGGWAGGNAAKDLSKQADLMWRQSVWSSTIAATVASKYLSSGGLLALTGAKAALEGTAGMIGYGMAKAAVHQLTKSLGAKDSGLPENSLAVAILPVTLDTEMNRKWMPKADFGSWTPLNFVAQLFDKWIKGEERPASGSLVALVTKDNVTELIVQ</sequence>
<comment type="similarity">
    <text evidence="2">Belongs to the short-chain dehydrogenases/reductases (SDR) family.</text>
</comment>
<evidence type="ECO:0000256" key="14">
    <source>
        <dbReference type="ARBA" id="ARBA00039520"/>
    </source>
</evidence>